<protein>
    <recommendedName>
        <fullName evidence="4">Energy transducer TonB</fullName>
    </recommendedName>
</protein>
<dbReference type="RefSeq" id="WP_136962349.1">
    <property type="nucleotide sequence ID" value="NZ_CP039690.1"/>
</dbReference>
<evidence type="ECO:0000256" key="1">
    <source>
        <dbReference type="SAM" id="SignalP"/>
    </source>
</evidence>
<feature type="chain" id="PRO_5020736439" description="Energy transducer TonB" evidence="1">
    <location>
        <begin position="21"/>
        <end position="204"/>
    </location>
</feature>
<proteinExistence type="predicted"/>
<keyword evidence="1" id="KW-0732">Signal</keyword>
<gene>
    <name evidence="2" type="ORF">E8M01_23290</name>
</gene>
<organism evidence="2 3">
    <name type="scientific">Phreatobacter stygius</name>
    <dbReference type="NCBI Taxonomy" id="1940610"/>
    <lineage>
        <taxon>Bacteria</taxon>
        <taxon>Pseudomonadati</taxon>
        <taxon>Pseudomonadota</taxon>
        <taxon>Alphaproteobacteria</taxon>
        <taxon>Hyphomicrobiales</taxon>
        <taxon>Phreatobacteraceae</taxon>
        <taxon>Phreatobacter</taxon>
    </lineage>
</organism>
<evidence type="ECO:0000313" key="2">
    <source>
        <dbReference type="EMBL" id="QCI66911.1"/>
    </source>
</evidence>
<sequence length="204" mass="20746">MANLLHRALAAVMASGGKFAAQLAISVAATVCAAVVVPQLLPRFGLTMTPVRIALAPLAPSATDLDAAFVQPIAPSLANEGKIPLEPPQASVRPVNAVADAPAAMAAAPVPAARACGQRCEVRRTTAQAAPASAPVAATVPTSLPPSRPAAPLELASMMTPLPAAAVEAPRRQLFGLPLPQLPFEDKVVQSVTSARNVVAHLFD</sequence>
<keyword evidence="3" id="KW-1185">Reference proteome</keyword>
<feature type="signal peptide" evidence="1">
    <location>
        <begin position="1"/>
        <end position="20"/>
    </location>
</feature>
<accession>A0A4D7B271</accession>
<evidence type="ECO:0008006" key="4">
    <source>
        <dbReference type="Google" id="ProtNLM"/>
    </source>
</evidence>
<name>A0A4D7B271_9HYPH</name>
<dbReference type="KEGG" id="pstg:E8M01_23290"/>
<reference evidence="2 3" key="1">
    <citation type="submission" date="2019-04" db="EMBL/GenBank/DDBJ databases">
        <title>Phreatobacter aquaticus sp. nov.</title>
        <authorList>
            <person name="Choi A."/>
        </authorList>
    </citation>
    <scope>NUCLEOTIDE SEQUENCE [LARGE SCALE GENOMIC DNA]</scope>
    <source>
        <strain evidence="2 3">KCTC 52518</strain>
    </source>
</reference>
<dbReference type="Proteomes" id="UP000298781">
    <property type="component" value="Chromosome"/>
</dbReference>
<dbReference type="EMBL" id="CP039690">
    <property type="protein sequence ID" value="QCI66911.1"/>
    <property type="molecule type" value="Genomic_DNA"/>
</dbReference>
<evidence type="ECO:0000313" key="3">
    <source>
        <dbReference type="Proteomes" id="UP000298781"/>
    </source>
</evidence>
<dbReference type="AlphaFoldDB" id="A0A4D7B271"/>